<dbReference type="GO" id="GO:0006508">
    <property type="term" value="P:proteolysis"/>
    <property type="evidence" value="ECO:0007669"/>
    <property type="project" value="UniProtKB-KW"/>
</dbReference>
<keyword evidence="4 8" id="KW-0812">Transmembrane</keyword>
<dbReference type="InterPro" id="IPR019127">
    <property type="entry name" value="Exosortase"/>
</dbReference>
<dbReference type="AlphaFoldDB" id="A0A5F2B3Z8"/>
<keyword evidence="7 8" id="KW-0472">Membrane</keyword>
<evidence type="ECO:0000313" key="9">
    <source>
        <dbReference type="EMBL" id="TGL99933.1"/>
    </source>
</evidence>
<feature type="transmembrane region" description="Helical" evidence="8">
    <location>
        <begin position="203"/>
        <end position="228"/>
    </location>
</feature>
<evidence type="ECO:0000256" key="7">
    <source>
        <dbReference type="ARBA" id="ARBA00023136"/>
    </source>
</evidence>
<comment type="subcellular location">
    <subcellularLocation>
        <location evidence="1">Cell membrane</location>
        <topology evidence="1">Multi-pass membrane protein</topology>
    </subcellularLocation>
</comment>
<keyword evidence="6 8" id="KW-1133">Transmembrane helix</keyword>
<dbReference type="InterPro" id="IPR026392">
    <property type="entry name" value="Exo/Archaeosortase_dom"/>
</dbReference>
<accession>A0A5F2B3Z8</accession>
<name>A0A5F2B3Z8_9LEPT</name>
<dbReference type="Proteomes" id="UP000298429">
    <property type="component" value="Unassembled WGS sequence"/>
</dbReference>
<gene>
    <name evidence="9" type="primary">xrtN</name>
    <name evidence="9" type="ORF">EHQ76_12900</name>
</gene>
<reference evidence="9 10" key="1">
    <citation type="journal article" date="2019" name="PLoS Negl. Trop. Dis.">
        <title>Revisiting the worldwide diversity of Leptospira species in the environment.</title>
        <authorList>
            <person name="Vincent A.T."/>
            <person name="Schiettekatte O."/>
            <person name="Bourhy P."/>
            <person name="Veyrier F.J."/>
            <person name="Picardeau M."/>
        </authorList>
    </citation>
    <scope>NUCLEOTIDE SEQUENCE [LARGE SCALE GENOMIC DNA]</scope>
    <source>
        <strain evidence="9 10">201702444</strain>
    </source>
</reference>
<evidence type="ECO:0000256" key="8">
    <source>
        <dbReference type="SAM" id="Phobius"/>
    </source>
</evidence>
<organism evidence="9 10">
    <name type="scientific">Leptospira barantonii</name>
    <dbReference type="NCBI Taxonomy" id="2023184"/>
    <lineage>
        <taxon>Bacteria</taxon>
        <taxon>Pseudomonadati</taxon>
        <taxon>Spirochaetota</taxon>
        <taxon>Spirochaetia</taxon>
        <taxon>Leptospirales</taxon>
        <taxon>Leptospiraceae</taxon>
        <taxon>Leptospira</taxon>
    </lineage>
</organism>
<sequence>MTTTLTTSDANTRIRALFSIGFLSIVCLIPMIRVGQDLLSARSVFELYPVLFLPLFIRSRTEPETISNFKKTILTFLPGTLFVIFGIVFQRLSLVWIGSFWNILSVIHLGGIRFAWPAPFLIFAIPPITGFGSLFVGYKLRLIVTEIAVQFIQLVDKASIAVGNQILFRGEWFLVDRVCEGMKMGLASILIGAAFALRSDRSGATLIGFAVLPLWFFSNLCRICFLVLFQIPAGTWRHEFIGVILFVCGVVVPLAILSLIFPNRDQKEFNFSNVVLRSPSKILWLILPLLTIGFLFSNRLIPIKTHSWPERINTFQLDADSTLKDPRIAVYRSGENYLILKRELFAVGTGHDPRICFEAVGFSFTEQGADNGISRGQLKSPSGANPILLWWFSITEKNTLDETELANIENHPPRRSTSDLDWRWKRFLGADVIQWNLYGPNEKELYRIAKTISKDPIGFGIR</sequence>
<protein>
    <submittedName>
        <fullName evidence="9">Exosortase N</fullName>
        <ecNumber evidence="9">3.4.22.-</ecNumber>
    </submittedName>
</protein>
<evidence type="ECO:0000256" key="3">
    <source>
        <dbReference type="ARBA" id="ARBA00022670"/>
    </source>
</evidence>
<keyword evidence="3" id="KW-0645">Protease</keyword>
<dbReference type="InterPro" id="IPR031006">
    <property type="entry name" value="Exosort_XrtN"/>
</dbReference>
<dbReference type="OrthoDB" id="343133at2"/>
<feature type="transmembrane region" description="Helical" evidence="8">
    <location>
        <begin position="240"/>
        <end position="262"/>
    </location>
</feature>
<feature type="transmembrane region" description="Helical" evidence="8">
    <location>
        <begin position="282"/>
        <end position="301"/>
    </location>
</feature>
<dbReference type="EC" id="3.4.22.-" evidence="9"/>
<dbReference type="NCBIfam" id="TIGR04476">
    <property type="entry name" value="exosort_XrtN"/>
    <property type="match status" value="1"/>
</dbReference>
<dbReference type="GO" id="GO:0005886">
    <property type="term" value="C:plasma membrane"/>
    <property type="evidence" value="ECO:0007669"/>
    <property type="project" value="UniProtKB-SubCell"/>
</dbReference>
<dbReference type="RefSeq" id="WP_135671299.1">
    <property type="nucleotide sequence ID" value="NZ_RQGN01000064.1"/>
</dbReference>
<feature type="transmembrane region" description="Helical" evidence="8">
    <location>
        <begin position="120"/>
        <end position="138"/>
    </location>
</feature>
<keyword evidence="2" id="KW-1003">Cell membrane</keyword>
<dbReference type="EMBL" id="RQGN01000064">
    <property type="protein sequence ID" value="TGL99933.1"/>
    <property type="molecule type" value="Genomic_DNA"/>
</dbReference>
<evidence type="ECO:0000313" key="10">
    <source>
        <dbReference type="Proteomes" id="UP000298429"/>
    </source>
</evidence>
<proteinExistence type="predicted"/>
<evidence type="ECO:0000256" key="5">
    <source>
        <dbReference type="ARBA" id="ARBA00022801"/>
    </source>
</evidence>
<evidence type="ECO:0000256" key="1">
    <source>
        <dbReference type="ARBA" id="ARBA00004651"/>
    </source>
</evidence>
<evidence type="ECO:0000256" key="6">
    <source>
        <dbReference type="ARBA" id="ARBA00022989"/>
    </source>
</evidence>
<keyword evidence="5 9" id="KW-0378">Hydrolase</keyword>
<dbReference type="Pfam" id="PF09721">
    <property type="entry name" value="Exosortase_EpsH"/>
    <property type="match status" value="1"/>
</dbReference>
<comment type="caution">
    <text evidence="9">The sequence shown here is derived from an EMBL/GenBank/DDBJ whole genome shotgun (WGS) entry which is preliminary data.</text>
</comment>
<feature type="transmembrane region" description="Helical" evidence="8">
    <location>
        <begin position="94"/>
        <end position="114"/>
    </location>
</feature>
<dbReference type="GO" id="GO:0008233">
    <property type="term" value="F:peptidase activity"/>
    <property type="evidence" value="ECO:0007669"/>
    <property type="project" value="UniProtKB-KW"/>
</dbReference>
<feature type="transmembrane region" description="Helical" evidence="8">
    <location>
        <begin position="12"/>
        <end position="32"/>
    </location>
</feature>
<feature type="transmembrane region" description="Helical" evidence="8">
    <location>
        <begin position="69"/>
        <end position="89"/>
    </location>
</feature>
<evidence type="ECO:0000256" key="4">
    <source>
        <dbReference type="ARBA" id="ARBA00022692"/>
    </source>
</evidence>
<evidence type="ECO:0000256" key="2">
    <source>
        <dbReference type="ARBA" id="ARBA00022475"/>
    </source>
</evidence>
<dbReference type="NCBIfam" id="TIGR04178">
    <property type="entry name" value="exo_archaeo"/>
    <property type="match status" value="1"/>
</dbReference>